<feature type="transmembrane region" description="Helical" evidence="1">
    <location>
        <begin position="52"/>
        <end position="73"/>
    </location>
</feature>
<evidence type="ECO:0000259" key="2">
    <source>
        <dbReference type="Pfam" id="PF13937"/>
    </source>
</evidence>
<proteinExistence type="predicted"/>
<dbReference type="EMBL" id="CP002347">
    <property type="protein sequence ID" value="ADR18394.1"/>
    <property type="molecule type" value="Genomic_DNA"/>
</dbReference>
<sequence length="86" mass="10223" precursor="true">MSNKEKLEMYWKENLKVIFFLLVVWFVVSYLFGILMADALDSIKIAGFKLGFWFANQGSEVIFVILIYIYVVWMNAIDKKYDVHEE</sequence>
<evidence type="ECO:0000313" key="4">
    <source>
        <dbReference type="Proteomes" id="UP000007039"/>
    </source>
</evidence>
<evidence type="ECO:0000313" key="3">
    <source>
        <dbReference type="EMBL" id="ADR18394.1"/>
    </source>
</evidence>
<organism evidence="3 4">
    <name type="scientific">Calditerrivibrio nitroreducens (strain DSM 19672 / NBRC 101217 / Yu37-1)</name>
    <dbReference type="NCBI Taxonomy" id="768670"/>
    <lineage>
        <taxon>Bacteria</taxon>
        <taxon>Pseudomonadati</taxon>
        <taxon>Deferribacterota</taxon>
        <taxon>Deferribacteres</taxon>
        <taxon>Deferribacterales</taxon>
        <taxon>Calditerrivibrionaceae</taxon>
    </lineage>
</organism>
<reference key="1">
    <citation type="submission" date="2010-11" db="EMBL/GenBank/DDBJ databases">
        <title>The complete genome of chromosome of Calditerrivibrio nitroreducens DSM 19672.</title>
        <authorList>
            <consortium name="US DOE Joint Genome Institute (JGI-PGF)"/>
            <person name="Lucas S."/>
            <person name="Copeland A."/>
            <person name="Lapidus A."/>
            <person name="Bruce D."/>
            <person name="Goodwin L."/>
            <person name="Pitluck S."/>
            <person name="Kyrpides N."/>
            <person name="Mavromatis K."/>
            <person name="Ivanova N."/>
            <person name="Mikhailova N."/>
            <person name="Zeytun A."/>
            <person name="Brettin T."/>
            <person name="Detter J.C."/>
            <person name="Tapia R."/>
            <person name="Han C."/>
            <person name="Land M."/>
            <person name="Hauser L."/>
            <person name="Markowitz V."/>
            <person name="Cheng J.-F."/>
            <person name="Hugenholtz P."/>
            <person name="Woyke T."/>
            <person name="Wu D."/>
            <person name="Spring S."/>
            <person name="Schroeder M."/>
            <person name="Brambilla E."/>
            <person name="Klenk H.-P."/>
            <person name="Eisen J.A."/>
        </authorList>
    </citation>
    <scope>NUCLEOTIDE SEQUENCE [LARGE SCALE GENOMIC DNA]</scope>
    <source>
        <strain>DSM 19672</strain>
    </source>
</reference>
<dbReference type="STRING" id="768670.Calni_0481"/>
<reference evidence="3 4" key="2">
    <citation type="journal article" date="2011" name="Stand. Genomic Sci.">
        <title>Complete genome sequence of Calditerrivibrio nitroreducens type strain (Yu37-1).</title>
        <authorList>
            <person name="Pitluck S."/>
            <person name="Sikorski J."/>
            <person name="Zeytun A."/>
            <person name="Lapidus A."/>
            <person name="Nolan M."/>
            <person name="Lucas S."/>
            <person name="Hammon N."/>
            <person name="Deshpande S."/>
            <person name="Cheng J.F."/>
            <person name="Tapia R."/>
            <person name="Han C."/>
            <person name="Goodwin L."/>
            <person name="Liolios K."/>
            <person name="Pagani I."/>
            <person name="Ivanova N."/>
            <person name="Mavromatis K."/>
            <person name="Pati A."/>
            <person name="Chen A."/>
            <person name="Palaniappan K."/>
            <person name="Hauser L."/>
            <person name="Chang Y.J."/>
            <person name="Jeffries C.D."/>
            <person name="Detter J.C."/>
            <person name="Brambilla E."/>
            <person name="Djao O.D."/>
            <person name="Rohde M."/>
            <person name="Spring S."/>
            <person name="Goker M."/>
            <person name="Woyke T."/>
            <person name="Bristow J."/>
            <person name="Eisen J.A."/>
            <person name="Markowitz V."/>
            <person name="Hugenholtz P."/>
            <person name="Kyrpides N.C."/>
            <person name="Klenk H.P."/>
            <person name="Land M."/>
        </authorList>
    </citation>
    <scope>NUCLEOTIDE SEQUENCE [LARGE SCALE GENOMIC DNA]</scope>
    <source>
        <strain evidence="4">DSM 19672 / NBRC 101217 / Yu37-1</strain>
    </source>
</reference>
<dbReference type="AlphaFoldDB" id="E4TEY8"/>
<dbReference type="HOGENOM" id="CLU_140854_4_1_0"/>
<dbReference type="Proteomes" id="UP000007039">
    <property type="component" value="Chromosome"/>
</dbReference>
<evidence type="ECO:0000256" key="1">
    <source>
        <dbReference type="SAM" id="Phobius"/>
    </source>
</evidence>
<keyword evidence="1" id="KW-0812">Transmembrane</keyword>
<dbReference type="KEGG" id="cni:Calni_0481"/>
<keyword evidence="4" id="KW-1185">Reference proteome</keyword>
<feature type="domain" description="Sodium symporter small subunit" evidence="2">
    <location>
        <begin position="9"/>
        <end position="84"/>
    </location>
</feature>
<dbReference type="NCBIfam" id="TIGR03647">
    <property type="entry name" value="Na_symport_sm"/>
    <property type="match status" value="1"/>
</dbReference>
<feature type="transmembrane region" description="Helical" evidence="1">
    <location>
        <begin position="17"/>
        <end position="40"/>
    </location>
</feature>
<dbReference type="RefSeq" id="WP_013450609.1">
    <property type="nucleotide sequence ID" value="NC_014758.1"/>
</dbReference>
<keyword evidence="1" id="KW-0472">Membrane</keyword>
<dbReference type="InterPro" id="IPR019886">
    <property type="entry name" value="Na_symporter_ssu"/>
</dbReference>
<name>E4TEY8_CALNY</name>
<dbReference type="eggNOG" id="COG4327">
    <property type="taxonomic scope" value="Bacteria"/>
</dbReference>
<protein>
    <submittedName>
        <fullName evidence="3">Putative solute symporter protein</fullName>
    </submittedName>
</protein>
<gene>
    <name evidence="3" type="ordered locus">Calni_0481</name>
</gene>
<keyword evidence="1" id="KW-1133">Transmembrane helix</keyword>
<accession>E4TEY8</accession>
<dbReference type="Pfam" id="PF13937">
    <property type="entry name" value="DUF4212"/>
    <property type="match status" value="1"/>
</dbReference>